<proteinExistence type="predicted"/>
<dbReference type="Gene3D" id="1.10.3210.10">
    <property type="entry name" value="Hypothetical protein af1432"/>
    <property type="match status" value="2"/>
</dbReference>
<dbReference type="AlphaFoldDB" id="A0A7G9W4U7"/>
<gene>
    <name evidence="2" type="ORF">HYG86_02520</name>
</gene>
<dbReference type="InterPro" id="IPR006674">
    <property type="entry name" value="HD_domain"/>
</dbReference>
<dbReference type="SUPFAM" id="SSF109604">
    <property type="entry name" value="HD-domain/PDEase-like"/>
    <property type="match status" value="2"/>
</dbReference>
<evidence type="ECO:0000259" key="1">
    <source>
        <dbReference type="PROSITE" id="PS51832"/>
    </source>
</evidence>
<dbReference type="Pfam" id="PF13487">
    <property type="entry name" value="HD_5"/>
    <property type="match status" value="1"/>
</dbReference>
<protein>
    <submittedName>
        <fullName evidence="2">HD domain-containing protein</fullName>
    </submittedName>
</protein>
<keyword evidence="3" id="KW-1185">Reference proteome</keyword>
<dbReference type="EMBL" id="CP058559">
    <property type="protein sequence ID" value="QNO13709.1"/>
    <property type="molecule type" value="Genomic_DNA"/>
</dbReference>
<name>A0A7G9W4U7_ALKCA</name>
<dbReference type="InterPro" id="IPR037522">
    <property type="entry name" value="HD_GYP_dom"/>
</dbReference>
<evidence type="ECO:0000313" key="2">
    <source>
        <dbReference type="EMBL" id="QNO13709.1"/>
    </source>
</evidence>
<reference evidence="2 3" key="1">
    <citation type="submission" date="2020-07" db="EMBL/GenBank/DDBJ databases">
        <title>Alkalicella. sp. LB2 genome.</title>
        <authorList>
            <person name="Postec A."/>
            <person name="Quemeneur M."/>
        </authorList>
    </citation>
    <scope>NUCLEOTIDE SEQUENCE [LARGE SCALE GENOMIC DNA]</scope>
    <source>
        <strain evidence="2 3">LB2</strain>
    </source>
</reference>
<dbReference type="PANTHER" id="PTHR43155">
    <property type="entry name" value="CYCLIC DI-GMP PHOSPHODIESTERASE PA4108-RELATED"/>
    <property type="match status" value="1"/>
</dbReference>
<feature type="domain" description="HD-GYP" evidence="1">
    <location>
        <begin position="204"/>
        <end position="388"/>
    </location>
</feature>
<organism evidence="2 3">
    <name type="scientific">Alkalicella caledoniensis</name>
    <dbReference type="NCBI Taxonomy" id="2731377"/>
    <lineage>
        <taxon>Bacteria</taxon>
        <taxon>Bacillati</taxon>
        <taxon>Bacillota</taxon>
        <taxon>Clostridia</taxon>
        <taxon>Eubacteriales</taxon>
        <taxon>Proteinivoracaceae</taxon>
        <taxon>Alkalicella</taxon>
    </lineage>
</organism>
<dbReference type="Pfam" id="PF01966">
    <property type="entry name" value="HD"/>
    <property type="match status" value="1"/>
</dbReference>
<dbReference type="InterPro" id="IPR003607">
    <property type="entry name" value="HD/PDEase_dom"/>
</dbReference>
<accession>A0A7G9W4U7</accession>
<dbReference type="InterPro" id="IPR006675">
    <property type="entry name" value="HDIG_dom"/>
</dbReference>
<sequence>MNVNFTQLLSAFSLALDLGENRVLSHAKRTAYISFRLGEKLGLSNLAELYFSGLLHDIGVTKTLSEEHFLINRVKSHCDLGSELVSLLPVPKKTDKIIKFHHENYDGTGPNYLKGSEIPLESQIIYLSDEVDIRINKGKKIYTQIESLKDYVNKNQGKLFNPETVQAFQSLSKQDSFWLDIENDNFQYVTEKISDMSKSYSNIDENELLSIANVFGRIIDSKSRFTSTHSTGLAEIVRNVAIKNNFTNDISLLSTAALLHDIGKIAVPKEILEKPGKLSNDEFKIIKSHVYYTNYILGGIEGFHQINKIASSHHEKLDGSGYAQGLNGEHLTLYDRILGICDIYQALTEERPYRKGDDPYTAIKIIKPMVDRGLLCAEAFDLVKKTVI</sequence>
<dbReference type="Proteomes" id="UP000516160">
    <property type="component" value="Chromosome"/>
</dbReference>
<dbReference type="KEGG" id="acae:HYG86_02520"/>
<dbReference type="SMART" id="SM00471">
    <property type="entry name" value="HDc"/>
    <property type="match status" value="2"/>
</dbReference>
<dbReference type="CDD" id="cd00077">
    <property type="entry name" value="HDc"/>
    <property type="match status" value="2"/>
</dbReference>
<evidence type="ECO:0000313" key="3">
    <source>
        <dbReference type="Proteomes" id="UP000516160"/>
    </source>
</evidence>
<dbReference type="PROSITE" id="PS51832">
    <property type="entry name" value="HD_GYP"/>
    <property type="match status" value="1"/>
</dbReference>
<dbReference type="NCBIfam" id="TIGR00277">
    <property type="entry name" value="HDIG"/>
    <property type="match status" value="1"/>
</dbReference>
<dbReference type="PANTHER" id="PTHR43155:SF1">
    <property type="entry name" value="3'3'-CGAMP-SPECIFIC PHOSPHODIESTERASE 1"/>
    <property type="match status" value="1"/>
</dbReference>
<dbReference type="RefSeq" id="WP_213167376.1">
    <property type="nucleotide sequence ID" value="NZ_CP058559.1"/>
</dbReference>